<comment type="caution">
    <text evidence="1">The sequence shown here is derived from an EMBL/GenBank/DDBJ whole genome shotgun (WGS) entry which is preliminary data.</text>
</comment>
<dbReference type="PANTHER" id="PTHR33116">
    <property type="entry name" value="REVERSE TRANSCRIPTASE ZINC-BINDING DOMAIN-CONTAINING PROTEIN-RELATED-RELATED"/>
    <property type="match status" value="1"/>
</dbReference>
<dbReference type="EMBL" id="PKPP01000020">
    <property type="protein sequence ID" value="PWA99416.1"/>
    <property type="molecule type" value="Genomic_DNA"/>
</dbReference>
<name>A0A2U1QN35_ARTAN</name>
<dbReference type="AlphaFoldDB" id="A0A2U1QN35"/>
<organism evidence="1 2">
    <name type="scientific">Artemisia annua</name>
    <name type="common">Sweet wormwood</name>
    <dbReference type="NCBI Taxonomy" id="35608"/>
    <lineage>
        <taxon>Eukaryota</taxon>
        <taxon>Viridiplantae</taxon>
        <taxon>Streptophyta</taxon>
        <taxon>Embryophyta</taxon>
        <taxon>Tracheophyta</taxon>
        <taxon>Spermatophyta</taxon>
        <taxon>Magnoliopsida</taxon>
        <taxon>eudicotyledons</taxon>
        <taxon>Gunneridae</taxon>
        <taxon>Pentapetalae</taxon>
        <taxon>asterids</taxon>
        <taxon>campanulids</taxon>
        <taxon>Asterales</taxon>
        <taxon>Asteraceae</taxon>
        <taxon>Asteroideae</taxon>
        <taxon>Anthemideae</taxon>
        <taxon>Artemisiinae</taxon>
        <taxon>Artemisia</taxon>
    </lineage>
</organism>
<accession>A0A2U1QN35</accession>
<evidence type="ECO:0000313" key="2">
    <source>
        <dbReference type="Proteomes" id="UP000245207"/>
    </source>
</evidence>
<sequence>MGFGDVWCSWVRVCITTYELEFMVNGDSVGVIKPQRGLRQGYPISPIYDSLLFLKASHVDCTALVRILNSYCEASGQTVNFQKSSAFVSPNTPRSLRDDICSTLKVQQMDSKTKYLGLPLIFGQKKTEMFGFLLDKVFQKMQGWKQKLLSQSGRDV</sequence>
<evidence type="ECO:0000313" key="1">
    <source>
        <dbReference type="EMBL" id="PWA99416.1"/>
    </source>
</evidence>
<keyword evidence="2" id="KW-1185">Reference proteome</keyword>
<gene>
    <name evidence="1" type="ORF">CTI12_AA008020</name>
</gene>
<evidence type="ECO:0008006" key="3">
    <source>
        <dbReference type="Google" id="ProtNLM"/>
    </source>
</evidence>
<dbReference type="Proteomes" id="UP000245207">
    <property type="component" value="Unassembled WGS sequence"/>
</dbReference>
<reference evidence="1 2" key="1">
    <citation type="journal article" date="2018" name="Mol. Plant">
        <title>The genome of Artemisia annua provides insight into the evolution of Asteraceae family and artemisinin biosynthesis.</title>
        <authorList>
            <person name="Shen Q."/>
            <person name="Zhang L."/>
            <person name="Liao Z."/>
            <person name="Wang S."/>
            <person name="Yan T."/>
            <person name="Shi P."/>
            <person name="Liu M."/>
            <person name="Fu X."/>
            <person name="Pan Q."/>
            <person name="Wang Y."/>
            <person name="Lv Z."/>
            <person name="Lu X."/>
            <person name="Zhang F."/>
            <person name="Jiang W."/>
            <person name="Ma Y."/>
            <person name="Chen M."/>
            <person name="Hao X."/>
            <person name="Li L."/>
            <person name="Tang Y."/>
            <person name="Lv G."/>
            <person name="Zhou Y."/>
            <person name="Sun X."/>
            <person name="Brodelius P.E."/>
            <person name="Rose J.K.C."/>
            <person name="Tang K."/>
        </authorList>
    </citation>
    <scope>NUCLEOTIDE SEQUENCE [LARGE SCALE GENOMIC DNA]</scope>
    <source>
        <strain evidence="2">cv. Huhao1</strain>
        <tissue evidence="1">Leaf</tissue>
    </source>
</reference>
<protein>
    <recommendedName>
        <fullName evidence="3">Reverse transcriptase domain-containing protein</fullName>
    </recommendedName>
</protein>
<dbReference type="PANTHER" id="PTHR33116:SF86">
    <property type="entry name" value="REVERSE TRANSCRIPTASE DOMAIN-CONTAINING PROTEIN"/>
    <property type="match status" value="1"/>
</dbReference>
<proteinExistence type="predicted"/>
<dbReference type="OrthoDB" id="1730053at2759"/>